<evidence type="ECO:0000256" key="4">
    <source>
        <dbReference type="ARBA" id="ARBA00023136"/>
    </source>
</evidence>
<gene>
    <name evidence="6" type="ORF">Ark11_0587</name>
</gene>
<accession>A0A0S4M2G6</accession>
<keyword evidence="7" id="KW-1185">Reference proteome</keyword>
<protein>
    <submittedName>
        <fullName evidence="6">Putative membrane protein</fullName>
    </submittedName>
</protein>
<dbReference type="OrthoDB" id="9098655at2"/>
<dbReference type="GO" id="GO:0016020">
    <property type="term" value="C:membrane"/>
    <property type="evidence" value="ECO:0007669"/>
    <property type="project" value="UniProtKB-SubCell"/>
</dbReference>
<comment type="subcellular location">
    <subcellularLocation>
        <location evidence="1">Membrane</location>
    </subcellularLocation>
</comment>
<keyword evidence="2 5" id="KW-0812">Transmembrane</keyword>
<evidence type="ECO:0000313" key="7">
    <source>
        <dbReference type="Proteomes" id="UP000198651"/>
    </source>
</evidence>
<keyword evidence="3 5" id="KW-1133">Transmembrane helix</keyword>
<dbReference type="RefSeq" id="WP_092342851.1">
    <property type="nucleotide sequence ID" value="NZ_FLSL01000096.1"/>
</dbReference>
<dbReference type="Proteomes" id="UP000198651">
    <property type="component" value="Chromosome I"/>
</dbReference>
<sequence length="103" mass="12187">MLERLNLVYKFIVDDITIFGASKKSFLANVSVWITPIVGLRFPSAIIFLFISHMLAVFLTRHDPQFFEIMLKTRKHRKQYIPWIKKNLIINKRPYGFGRNTLC</sequence>
<evidence type="ECO:0000256" key="2">
    <source>
        <dbReference type="ARBA" id="ARBA00022692"/>
    </source>
</evidence>
<name>A0A0S4M2G6_9BURK</name>
<reference evidence="7" key="1">
    <citation type="submission" date="2015-11" db="EMBL/GenBank/DDBJ databases">
        <authorList>
            <person name="Seth-Smith H.M.B."/>
        </authorList>
    </citation>
    <scope>NUCLEOTIDE SEQUENCE [LARGE SCALE GENOMIC DNA]</scope>
    <source>
        <strain evidence="7">2013Ark11</strain>
    </source>
</reference>
<proteinExistence type="predicted"/>
<organism evidence="6 7">
    <name type="scientific">Candidatus Ichthyocystis hellenicum</name>
    <dbReference type="NCBI Taxonomy" id="1561003"/>
    <lineage>
        <taxon>Bacteria</taxon>
        <taxon>Pseudomonadati</taxon>
        <taxon>Pseudomonadota</taxon>
        <taxon>Betaproteobacteria</taxon>
        <taxon>Burkholderiales</taxon>
        <taxon>Candidatus Ichthyocystis</taxon>
    </lineage>
</organism>
<evidence type="ECO:0000256" key="5">
    <source>
        <dbReference type="SAM" id="Phobius"/>
    </source>
</evidence>
<evidence type="ECO:0000256" key="1">
    <source>
        <dbReference type="ARBA" id="ARBA00004370"/>
    </source>
</evidence>
<evidence type="ECO:0000256" key="3">
    <source>
        <dbReference type="ARBA" id="ARBA00022989"/>
    </source>
</evidence>
<dbReference type="Pfam" id="PF05101">
    <property type="entry name" value="VirB3"/>
    <property type="match status" value="1"/>
</dbReference>
<dbReference type="InterPro" id="IPR007792">
    <property type="entry name" value="T4SS_VirB3/TrbD/AvhB"/>
</dbReference>
<evidence type="ECO:0000313" key="6">
    <source>
        <dbReference type="EMBL" id="CUT17424.1"/>
    </source>
</evidence>
<dbReference type="EMBL" id="LN906597">
    <property type="protein sequence ID" value="CUT17424.1"/>
    <property type="molecule type" value="Genomic_DNA"/>
</dbReference>
<dbReference type="STRING" id="1561003.Ark11_0587"/>
<feature type="transmembrane region" description="Helical" evidence="5">
    <location>
        <begin position="42"/>
        <end position="60"/>
    </location>
</feature>
<dbReference type="AlphaFoldDB" id="A0A0S4M2G6"/>
<keyword evidence="4 5" id="KW-0472">Membrane</keyword>